<dbReference type="RefSeq" id="XP_009838897.1">
    <property type="nucleotide sequence ID" value="XM_009840595.1"/>
</dbReference>
<name>W4FY47_APHAT</name>
<protein>
    <submittedName>
        <fullName evidence="2">Uncharacterized protein</fullName>
    </submittedName>
</protein>
<evidence type="ECO:0000313" key="2">
    <source>
        <dbReference type="EMBL" id="ETV71709.1"/>
    </source>
</evidence>
<feature type="region of interest" description="Disordered" evidence="1">
    <location>
        <begin position="205"/>
        <end position="233"/>
    </location>
</feature>
<organism evidence="2">
    <name type="scientific">Aphanomyces astaci</name>
    <name type="common">Crayfish plague agent</name>
    <dbReference type="NCBI Taxonomy" id="112090"/>
    <lineage>
        <taxon>Eukaryota</taxon>
        <taxon>Sar</taxon>
        <taxon>Stramenopiles</taxon>
        <taxon>Oomycota</taxon>
        <taxon>Saprolegniomycetes</taxon>
        <taxon>Saprolegniales</taxon>
        <taxon>Verrucalvaceae</taxon>
        <taxon>Aphanomyces</taxon>
    </lineage>
</organism>
<dbReference type="VEuPathDB" id="FungiDB:H257_13139"/>
<reference evidence="2" key="1">
    <citation type="submission" date="2013-12" db="EMBL/GenBank/DDBJ databases">
        <title>The Genome Sequence of Aphanomyces astaci APO3.</title>
        <authorList>
            <consortium name="The Broad Institute Genomics Platform"/>
            <person name="Russ C."/>
            <person name="Tyler B."/>
            <person name="van West P."/>
            <person name="Dieguez-Uribeondo J."/>
            <person name="Young S.K."/>
            <person name="Zeng Q."/>
            <person name="Gargeya S."/>
            <person name="Fitzgerald M."/>
            <person name="Abouelleil A."/>
            <person name="Alvarado L."/>
            <person name="Chapman S.B."/>
            <person name="Gainer-Dewar J."/>
            <person name="Goldberg J."/>
            <person name="Griggs A."/>
            <person name="Gujja S."/>
            <person name="Hansen M."/>
            <person name="Howarth C."/>
            <person name="Imamovic A."/>
            <person name="Ireland A."/>
            <person name="Larimer J."/>
            <person name="McCowan C."/>
            <person name="Murphy C."/>
            <person name="Pearson M."/>
            <person name="Poon T.W."/>
            <person name="Priest M."/>
            <person name="Roberts A."/>
            <person name="Saif S."/>
            <person name="Shea T."/>
            <person name="Sykes S."/>
            <person name="Wortman J."/>
            <person name="Nusbaum C."/>
            <person name="Birren B."/>
        </authorList>
    </citation>
    <scope>NUCLEOTIDE SEQUENCE [LARGE SCALE GENOMIC DNA]</scope>
    <source>
        <strain evidence="2">APO3</strain>
    </source>
</reference>
<dbReference type="EMBL" id="KI913158">
    <property type="protein sequence ID" value="ETV71709.1"/>
    <property type="molecule type" value="Genomic_DNA"/>
</dbReference>
<dbReference type="GeneID" id="20815135"/>
<gene>
    <name evidence="2" type="ORF">H257_13139</name>
</gene>
<evidence type="ECO:0000256" key="1">
    <source>
        <dbReference type="SAM" id="MobiDB-lite"/>
    </source>
</evidence>
<sequence>MAASRSRRVCRRGIGVHVLHQLARPHDVLLPHNPPWPSLSHDRRAARSTFIATGACVVQRRRQVQAVPGYLGPSVRRDGRRATLRRQRRVSPLYRRRSQPRVFLRHQDGRRRYHHVDRLGAAERAQVAVLLCTPQGILPCGDRRRPVLRSVTLRRCQVEVFHHVTLYTQSTLGLATRSPSLEPSAVASDKPRPKWMPRLLLSAATCSGQPTPAPRPSGAKTRPSTPGHMAAATTPCVDASRQRNWRPRTCPCTRRVRTNDVWSHRKK</sequence>
<proteinExistence type="predicted"/>
<accession>W4FY47</accession>
<dbReference type="AlphaFoldDB" id="W4FY47"/>